<proteinExistence type="predicted"/>
<dbReference type="Proteomes" id="UP001152484">
    <property type="component" value="Unassembled WGS sequence"/>
</dbReference>
<name>A0A9P1EHG7_CUSEU</name>
<reference evidence="2" key="1">
    <citation type="submission" date="2022-07" db="EMBL/GenBank/DDBJ databases">
        <authorList>
            <person name="Macas J."/>
            <person name="Novak P."/>
            <person name="Neumann P."/>
        </authorList>
    </citation>
    <scope>NUCLEOTIDE SEQUENCE</scope>
</reference>
<comment type="caution">
    <text evidence="2">The sequence shown here is derived from an EMBL/GenBank/DDBJ whole genome shotgun (WGS) entry which is preliminary data.</text>
</comment>
<dbReference type="AlphaFoldDB" id="A0A9P1EHG7"/>
<dbReference type="EMBL" id="CAMAPE010000046">
    <property type="protein sequence ID" value="CAH9104509.1"/>
    <property type="molecule type" value="Genomic_DNA"/>
</dbReference>
<evidence type="ECO:0000313" key="2">
    <source>
        <dbReference type="EMBL" id="CAH9104509.1"/>
    </source>
</evidence>
<evidence type="ECO:0000256" key="1">
    <source>
        <dbReference type="SAM" id="MobiDB-lite"/>
    </source>
</evidence>
<protein>
    <submittedName>
        <fullName evidence="2">Uncharacterized protein</fullName>
    </submittedName>
</protein>
<evidence type="ECO:0000313" key="3">
    <source>
        <dbReference type="Proteomes" id="UP001152484"/>
    </source>
</evidence>
<feature type="compositionally biased region" description="Low complexity" evidence="1">
    <location>
        <begin position="87"/>
        <end position="102"/>
    </location>
</feature>
<feature type="region of interest" description="Disordered" evidence="1">
    <location>
        <begin position="80"/>
        <end position="108"/>
    </location>
</feature>
<accession>A0A9P1EHG7</accession>
<feature type="region of interest" description="Disordered" evidence="1">
    <location>
        <begin position="1"/>
        <end position="36"/>
    </location>
</feature>
<gene>
    <name evidence="2" type="ORF">CEURO_LOCUS16554</name>
</gene>
<feature type="compositionally biased region" description="Polar residues" evidence="1">
    <location>
        <begin position="16"/>
        <end position="26"/>
    </location>
</feature>
<keyword evidence="3" id="KW-1185">Reference proteome</keyword>
<sequence>MPFDGVIGLGPEPNQFRPQTWTSRPKPSNPALETAQTIKPIKEREPKMTCLPARPAACLPARSLPPVRWGACLPVQQQPAFQPSGEPAVQSSRRSSSVQPASHADLPARNNNCQKQLMCDLIMYLIPY</sequence>
<organism evidence="2 3">
    <name type="scientific">Cuscuta europaea</name>
    <name type="common">European dodder</name>
    <dbReference type="NCBI Taxonomy" id="41803"/>
    <lineage>
        <taxon>Eukaryota</taxon>
        <taxon>Viridiplantae</taxon>
        <taxon>Streptophyta</taxon>
        <taxon>Embryophyta</taxon>
        <taxon>Tracheophyta</taxon>
        <taxon>Spermatophyta</taxon>
        <taxon>Magnoliopsida</taxon>
        <taxon>eudicotyledons</taxon>
        <taxon>Gunneridae</taxon>
        <taxon>Pentapetalae</taxon>
        <taxon>asterids</taxon>
        <taxon>lamiids</taxon>
        <taxon>Solanales</taxon>
        <taxon>Convolvulaceae</taxon>
        <taxon>Cuscuteae</taxon>
        <taxon>Cuscuta</taxon>
        <taxon>Cuscuta subgen. Cuscuta</taxon>
    </lineage>
</organism>